<proteinExistence type="predicted"/>
<name>A0A5K1J2J6_9ACTN</name>
<evidence type="ECO:0000259" key="1">
    <source>
        <dbReference type="Pfam" id="PF00534"/>
    </source>
</evidence>
<dbReference type="AlphaFoldDB" id="A0A5K1J2J6"/>
<dbReference type="EMBL" id="CABWIF010000022">
    <property type="protein sequence ID" value="VWL96916.1"/>
    <property type="molecule type" value="Genomic_DNA"/>
</dbReference>
<dbReference type="SUPFAM" id="SSF53756">
    <property type="entry name" value="UDP-Glycosyltransferase/glycogen phosphorylase"/>
    <property type="match status" value="1"/>
</dbReference>
<dbReference type="Gene3D" id="3.40.50.2000">
    <property type="entry name" value="Glycogen Phosphorylase B"/>
    <property type="match status" value="1"/>
</dbReference>
<reference evidence="2 3" key="1">
    <citation type="submission" date="2019-10" db="EMBL/GenBank/DDBJ databases">
        <authorList>
            <person name="Wolf R A."/>
        </authorList>
    </citation>
    <scope>NUCLEOTIDE SEQUENCE [LARGE SCALE GENOMIC DNA]</scope>
    <source>
        <strain evidence="2">Collinsella_aerofaciens_DSM_13712</strain>
    </source>
</reference>
<dbReference type="RefSeq" id="WP_152068013.1">
    <property type="nucleotide sequence ID" value="NZ_CABWIF010000022.1"/>
</dbReference>
<dbReference type="Pfam" id="PF00534">
    <property type="entry name" value="Glycos_transf_1"/>
    <property type="match status" value="1"/>
</dbReference>
<evidence type="ECO:0000313" key="3">
    <source>
        <dbReference type="Proteomes" id="UP000368032"/>
    </source>
</evidence>
<dbReference type="Proteomes" id="UP000368032">
    <property type="component" value="Unassembled WGS sequence"/>
</dbReference>
<dbReference type="PANTHER" id="PTHR12526">
    <property type="entry name" value="GLYCOSYLTRANSFERASE"/>
    <property type="match status" value="1"/>
</dbReference>
<accession>A0A5K1J2J6</accession>
<gene>
    <name evidence="2" type="ORF">CKJAJONC_00223</name>
</gene>
<protein>
    <submittedName>
        <fullName evidence="2">Glycosyl transferases group 1</fullName>
    </submittedName>
</protein>
<feature type="domain" description="Glycosyl transferase family 1" evidence="1">
    <location>
        <begin position="177"/>
        <end position="313"/>
    </location>
</feature>
<keyword evidence="2" id="KW-0808">Transferase</keyword>
<dbReference type="GO" id="GO:0016757">
    <property type="term" value="F:glycosyltransferase activity"/>
    <property type="evidence" value="ECO:0007669"/>
    <property type="project" value="InterPro"/>
</dbReference>
<organism evidence="2 3">
    <name type="scientific">Collinsella aerofaciens</name>
    <dbReference type="NCBI Taxonomy" id="74426"/>
    <lineage>
        <taxon>Bacteria</taxon>
        <taxon>Bacillati</taxon>
        <taxon>Actinomycetota</taxon>
        <taxon>Coriobacteriia</taxon>
        <taxon>Coriobacteriales</taxon>
        <taxon>Coriobacteriaceae</taxon>
        <taxon>Collinsella</taxon>
    </lineage>
</organism>
<dbReference type="InterPro" id="IPR001296">
    <property type="entry name" value="Glyco_trans_1"/>
</dbReference>
<evidence type="ECO:0000313" key="2">
    <source>
        <dbReference type="EMBL" id="VWL96916.1"/>
    </source>
</evidence>
<sequence length="360" mass="40530">MEMIRHIKRVGIIGHFAEGLDMADGQIVKTRTVRELLRDVCGNENVRFVDTRGWQKHPFALLRECIELAKFADVLVMLPAHNGVKVFAPLLVFLRNRYGCKAVYSVVGGWLAEFIAGQSFLTKNLKSFDAILVESDRVKDLLIEQGFDNVLVVYNYKRLPLLESSELERPSSEPWPLAIFSRIYEDKGIDDVVWAVREANGRLGRIAFKLDIYGNVLPEYKEHFDSLMAGCDISEVAYKGVAPAGESTSVLNGYLALAFPTRYPGEGVPGTVVDAYCAGIPVIASQWPSYAEMVKEGETGLTYEFCNREALLDILLNPRLPKQLLEMKKSCLHKGHDYSYETGLRTFKLLVESNFDVHKQ</sequence>